<dbReference type="Gene3D" id="3.30.70.270">
    <property type="match status" value="1"/>
</dbReference>
<reference evidence="3 4" key="1">
    <citation type="submission" date="2022-01" db="EMBL/GenBank/DDBJ databases">
        <title>Dethiosulfovibrio faecalis sp. nov., a novel proteolytic, non-sulfur-reducing bacterium isolated from a marine aquaculture solid waste bioreactor.</title>
        <authorList>
            <person name="Grabowski S."/>
            <person name="Apolinario E."/>
            <person name="Schneider N."/>
            <person name="Marshall C.W."/>
            <person name="Sowers K.R."/>
        </authorList>
    </citation>
    <scope>NUCLEOTIDE SEQUENCE [LARGE SCALE GENOMIC DNA]</scope>
    <source>
        <strain evidence="3 4">DSM 12537</strain>
    </source>
</reference>
<dbReference type="GO" id="GO:0052621">
    <property type="term" value="F:diguanylate cyclase activity"/>
    <property type="evidence" value="ECO:0007669"/>
    <property type="project" value="UniProtKB-EC"/>
</dbReference>
<evidence type="ECO:0000313" key="4">
    <source>
        <dbReference type="Proteomes" id="UP001200430"/>
    </source>
</evidence>
<dbReference type="InterPro" id="IPR040572">
    <property type="entry name" value="TackOD1"/>
</dbReference>
<evidence type="ECO:0000259" key="1">
    <source>
        <dbReference type="Pfam" id="PF00990"/>
    </source>
</evidence>
<organism evidence="3 4">
    <name type="scientific">Dethiosulfovibrio marinus</name>
    <dbReference type="NCBI Taxonomy" id="133532"/>
    <lineage>
        <taxon>Bacteria</taxon>
        <taxon>Thermotogati</taxon>
        <taxon>Synergistota</taxon>
        <taxon>Synergistia</taxon>
        <taxon>Synergistales</taxon>
        <taxon>Dethiosulfovibrionaceae</taxon>
        <taxon>Dethiosulfovibrio</taxon>
    </lineage>
</organism>
<dbReference type="EMBL" id="JAKGUD010000005">
    <property type="protein sequence ID" value="MCF4142480.1"/>
    <property type="molecule type" value="Genomic_DNA"/>
</dbReference>
<dbReference type="RefSeq" id="WP_236099205.1">
    <property type="nucleotide sequence ID" value="NZ_JAKGUD010000005.1"/>
</dbReference>
<feature type="domain" description="GGDEF" evidence="1">
    <location>
        <begin position="327"/>
        <end position="422"/>
    </location>
</feature>
<dbReference type="InterPro" id="IPR029787">
    <property type="entry name" value="Nucleotide_cyclase"/>
</dbReference>
<dbReference type="Proteomes" id="UP001200430">
    <property type="component" value="Unassembled WGS sequence"/>
</dbReference>
<dbReference type="Pfam" id="PF18551">
    <property type="entry name" value="TackOD1"/>
    <property type="match status" value="1"/>
</dbReference>
<evidence type="ECO:0000259" key="2">
    <source>
        <dbReference type="Pfam" id="PF18551"/>
    </source>
</evidence>
<proteinExistence type="predicted"/>
<evidence type="ECO:0000313" key="3">
    <source>
        <dbReference type="EMBL" id="MCF4142480.1"/>
    </source>
</evidence>
<accession>A0ABS9EMR3</accession>
<keyword evidence="3" id="KW-0548">Nucleotidyltransferase</keyword>
<feature type="domain" description="Thaumarchaeal output" evidence="2">
    <location>
        <begin position="115"/>
        <end position="297"/>
    </location>
</feature>
<protein>
    <submittedName>
        <fullName evidence="3">Diguanylate cyclase</fullName>
        <ecNumber evidence="3">2.7.7.65</ecNumber>
    </submittedName>
</protein>
<gene>
    <name evidence="3" type="ORF">L2W38_06600</name>
</gene>
<keyword evidence="4" id="KW-1185">Reference proteome</keyword>
<keyword evidence="3" id="KW-0808">Transferase</keyword>
<sequence length="465" mass="51692">MDRPKLIRLVADGEGALISSSLLVDLDDPYEIPSALINGDYGGLVLDLDLEESALVSMLTEVRKEPATSWLPVLCSSALHGDLVYLTDGVVATTEEAIGVVTEMRRRVSEIDLDALSQGREYRLLGYLYGRTSDIWPVLRPTSHDLYVYPDADFLGGEGDSARWLRNMRERGLVGNGTLVDRIRRCPSCEGARLNYVDVCPGCGSIDIAAKEFTHCFTCGRVAPTEEFLRGHSLQCPFCSTMLRHLGSDYDHPLESFVCNDCGLRFIEADVVVDCLDCRTRSKPEDLLIDSIHSYRLTEKGRSAAKVGSIDDVYALLDRLNYVVPAYFDQFLDWLIMLNRRYPDEVFSLLGIRFFNIVEMSESIGRQRTSQLMDSLAGRLRQLIRGTDVSTRNGTGILWLLLPRTDREGASILEERILALADEVVVEGVPKPRFCSSLFSVSEDLLEGDTAALVLARLSGDLEGS</sequence>
<dbReference type="InterPro" id="IPR043128">
    <property type="entry name" value="Rev_trsase/Diguanyl_cyclase"/>
</dbReference>
<dbReference type="Pfam" id="PF00990">
    <property type="entry name" value="GGDEF"/>
    <property type="match status" value="1"/>
</dbReference>
<comment type="caution">
    <text evidence="3">The sequence shown here is derived from an EMBL/GenBank/DDBJ whole genome shotgun (WGS) entry which is preliminary data.</text>
</comment>
<dbReference type="SUPFAM" id="SSF55073">
    <property type="entry name" value="Nucleotide cyclase"/>
    <property type="match status" value="1"/>
</dbReference>
<dbReference type="InterPro" id="IPR000160">
    <property type="entry name" value="GGDEF_dom"/>
</dbReference>
<name>A0ABS9EMR3_9BACT</name>
<dbReference type="EC" id="2.7.7.65" evidence="3"/>